<evidence type="ECO:0000256" key="1">
    <source>
        <dbReference type="ARBA" id="ARBA00022741"/>
    </source>
</evidence>
<dbReference type="InterPro" id="IPR031167">
    <property type="entry name" value="G_OBG"/>
</dbReference>
<dbReference type="PANTHER" id="PTHR11702">
    <property type="entry name" value="DEVELOPMENTALLY REGULATED GTP-BINDING PROTEIN-RELATED"/>
    <property type="match status" value="1"/>
</dbReference>
<name>Q6UCS7_9GAMM</name>
<protein>
    <submittedName>
        <fullName evidence="3">Predicted GTPase protein</fullName>
    </submittedName>
</protein>
<dbReference type="AlphaFoldDB" id="Q6UCS7"/>
<accession>Q6UCS7</accession>
<dbReference type="SUPFAM" id="SSF52540">
    <property type="entry name" value="P-loop containing nucleoside triphosphate hydrolases"/>
    <property type="match status" value="1"/>
</dbReference>
<gene>
    <name evidence="3" type="ORF">MBMO_EB000-45B06.63</name>
</gene>
<dbReference type="InterPro" id="IPR045086">
    <property type="entry name" value="OBG_GTPase"/>
</dbReference>
<reference evidence="3" key="2">
    <citation type="submission" date="2003-08" db="EMBL/GenBank/DDBJ databases">
        <authorList>
            <person name="de la Torre J.R."/>
            <person name="Christianson L.M."/>
            <person name="Beja O."/>
            <person name="Suzuki M.T."/>
            <person name="Karl D.M."/>
            <person name="Heidelberg J.F."/>
            <person name="DeLong E.F."/>
        </authorList>
    </citation>
    <scope>NUCLEOTIDE SEQUENCE</scope>
</reference>
<keyword evidence="1" id="KW-0547">Nucleotide-binding</keyword>
<feature type="domain" description="OBG-type G" evidence="2">
    <location>
        <begin position="1"/>
        <end position="94"/>
    </location>
</feature>
<proteinExistence type="predicted"/>
<dbReference type="PANTHER" id="PTHR11702:SF31">
    <property type="entry name" value="MITOCHONDRIAL RIBOSOME-ASSOCIATED GTPASE 2"/>
    <property type="match status" value="1"/>
</dbReference>
<dbReference type="Gene3D" id="3.40.50.300">
    <property type="entry name" value="P-loop containing nucleotide triphosphate hydrolases"/>
    <property type="match status" value="1"/>
</dbReference>
<dbReference type="GO" id="GO:0003924">
    <property type="term" value="F:GTPase activity"/>
    <property type="evidence" value="ECO:0007669"/>
    <property type="project" value="InterPro"/>
</dbReference>
<dbReference type="EMBL" id="AY372454">
    <property type="protein sequence ID" value="AAR05313.1"/>
    <property type="molecule type" value="Genomic_DNA"/>
</dbReference>
<sequence length="101" mass="11525">MLIFVDLYSTDNLDPIEQIKLLKNELSAYKDDLTQKVSWIVCNKIDLINKDDLEIHSSHIQEELDIAEEDIFFISAATGEGTQKLLQSLEEVISQSKLDLT</sequence>
<reference evidence="3" key="1">
    <citation type="journal article" date="2003" name="Proc. Natl. Acad. Sci. U.S.A.">
        <title>Proteorhodopsin genes are distributed among divergent marine bacterial taxa.</title>
        <authorList>
            <person name="De La Torre J.R."/>
            <person name="Christianson L.M."/>
            <person name="Beja O."/>
            <person name="Suzuki M.T."/>
            <person name="Karl D.M."/>
            <person name="Heidelberg J."/>
            <person name="DeLong E.F."/>
        </authorList>
    </citation>
    <scope>NUCLEOTIDE SEQUENCE</scope>
</reference>
<dbReference type="GO" id="GO:0005525">
    <property type="term" value="F:GTP binding"/>
    <property type="evidence" value="ECO:0007669"/>
    <property type="project" value="InterPro"/>
</dbReference>
<dbReference type="PROSITE" id="PS51710">
    <property type="entry name" value="G_OBG"/>
    <property type="match status" value="1"/>
</dbReference>
<dbReference type="InterPro" id="IPR027417">
    <property type="entry name" value="P-loop_NTPase"/>
</dbReference>
<evidence type="ECO:0000259" key="2">
    <source>
        <dbReference type="PROSITE" id="PS51710"/>
    </source>
</evidence>
<organism evidence="3">
    <name type="scientific">uncultured marine gamma proteobacterium EB000-45B06</name>
    <dbReference type="NCBI Taxonomy" id="248050"/>
    <lineage>
        <taxon>Bacteria</taxon>
        <taxon>Pseudomonadati</taxon>
        <taxon>Pseudomonadota</taxon>
        <taxon>Gammaproteobacteria</taxon>
        <taxon>environmental samples</taxon>
    </lineage>
</organism>
<evidence type="ECO:0000313" key="3">
    <source>
        <dbReference type="EMBL" id="AAR05313.1"/>
    </source>
</evidence>